<dbReference type="RefSeq" id="WP_164036611.1">
    <property type="nucleotide sequence ID" value="NZ_JAAGNZ010000001.1"/>
</dbReference>
<keyword evidence="2" id="KW-1133">Transmembrane helix</keyword>
<evidence type="ECO:0000256" key="2">
    <source>
        <dbReference type="SAM" id="Phobius"/>
    </source>
</evidence>
<evidence type="ECO:0000313" key="3">
    <source>
        <dbReference type="EMBL" id="NEU67064.1"/>
    </source>
</evidence>
<comment type="caution">
    <text evidence="3">The sequence shown here is derived from an EMBL/GenBank/DDBJ whole genome shotgun (WGS) entry which is preliminary data.</text>
</comment>
<keyword evidence="2" id="KW-0472">Membrane</keyword>
<organism evidence="3 4">
    <name type="scientific">Spirosoma agri</name>
    <dbReference type="NCBI Taxonomy" id="1987381"/>
    <lineage>
        <taxon>Bacteria</taxon>
        <taxon>Pseudomonadati</taxon>
        <taxon>Bacteroidota</taxon>
        <taxon>Cytophagia</taxon>
        <taxon>Cytophagales</taxon>
        <taxon>Cytophagaceae</taxon>
        <taxon>Spirosoma</taxon>
    </lineage>
</organism>
<feature type="transmembrane region" description="Helical" evidence="2">
    <location>
        <begin position="238"/>
        <end position="261"/>
    </location>
</feature>
<feature type="transmembrane region" description="Helical" evidence="2">
    <location>
        <begin position="189"/>
        <end position="213"/>
    </location>
</feature>
<dbReference type="AlphaFoldDB" id="A0A6M0IFX8"/>
<reference evidence="3 4" key="1">
    <citation type="submission" date="2020-02" db="EMBL/GenBank/DDBJ databases">
        <title>Draft genome sequence of two Spirosoma agri KCTC 52727 and Spirosoma terrae KCTC 52035.</title>
        <authorList>
            <person name="Rojas J."/>
            <person name="Ambika Manirajan B."/>
            <person name="Ratering S."/>
            <person name="Suarez C."/>
            <person name="Schnell S."/>
        </authorList>
    </citation>
    <scope>NUCLEOTIDE SEQUENCE [LARGE SCALE GENOMIC DNA]</scope>
    <source>
        <strain evidence="3 4">KCTC 52727</strain>
    </source>
</reference>
<name>A0A6M0IFX8_9BACT</name>
<feature type="transmembrane region" description="Helical" evidence="2">
    <location>
        <begin position="149"/>
        <end position="169"/>
    </location>
</feature>
<dbReference type="Proteomes" id="UP000477386">
    <property type="component" value="Unassembled WGS sequence"/>
</dbReference>
<evidence type="ECO:0000313" key="4">
    <source>
        <dbReference type="Proteomes" id="UP000477386"/>
    </source>
</evidence>
<protein>
    <submittedName>
        <fullName evidence="3">Uncharacterized protein</fullName>
    </submittedName>
</protein>
<proteinExistence type="predicted"/>
<sequence>MKKNDKPTTMVAREQPKQNTFRVTKPDDNELDSADQLVQEVANEEAELAAVEEGIAQRKADLAERQRKANEAVRQDKLNKRSVLLEDAADWREMARTNPDAVKAKDFLRRAKEAEAEATQLGAELNLNEPAPEASKVLTPLKPLSTNKAIQIIVGLFLGFVVLTYWLGAPLSADPNNAMGQSMMANAPVRALLSFTLTFLTFLVSVFFIRVAFPQFYRIWHNRIDSERSLESLINESPAWAVLLFLLGLFYTFMQLFASFYQALYA</sequence>
<evidence type="ECO:0000256" key="1">
    <source>
        <dbReference type="SAM" id="MobiDB-lite"/>
    </source>
</evidence>
<dbReference type="EMBL" id="JAAGNZ010000001">
    <property type="protein sequence ID" value="NEU67064.1"/>
    <property type="molecule type" value="Genomic_DNA"/>
</dbReference>
<gene>
    <name evidence="3" type="ORF">GK091_09260</name>
</gene>
<keyword evidence="4" id="KW-1185">Reference proteome</keyword>
<keyword evidence="2" id="KW-0812">Transmembrane</keyword>
<feature type="region of interest" description="Disordered" evidence="1">
    <location>
        <begin position="1"/>
        <end position="28"/>
    </location>
</feature>
<accession>A0A6M0IFX8</accession>